<dbReference type="AlphaFoldDB" id="A0A9K3GM91"/>
<evidence type="ECO:0000313" key="2">
    <source>
        <dbReference type="EMBL" id="GIQ88107.1"/>
    </source>
</evidence>
<proteinExistence type="predicted"/>
<keyword evidence="3" id="KW-1185">Reference proteome</keyword>
<name>A0A9K3GM91_9EUKA</name>
<feature type="compositionally biased region" description="Basic and acidic residues" evidence="1">
    <location>
        <begin position="75"/>
        <end position="93"/>
    </location>
</feature>
<evidence type="ECO:0000313" key="3">
    <source>
        <dbReference type="Proteomes" id="UP000265618"/>
    </source>
</evidence>
<sequence>MDTRNPSDRPSCVELLREVHALQHRLRSHYYSEVLRSIPLEALAKMEKLDASHAHLFGSPTSVFQTYGQALREVKSEKDAEARRQELQRRQDRASLANTLKEREKKTKRERYRRPARPSSRSRPQPDTSGSAWLQHAFGAAPTAQMLQRVATILKGGLPTSGNGSVVVLTAAPGSIRPAGRPDVIELYTDCNQYRQVALPGQTDVTCIVVYTVGNINKVSTRENMLAHLTSLMGYVVRTQEDRTSLSVPVLVFGQAGNAPITNVRGAAEVAWDSVSRSLHTNTSDVTPAPLSPSQV</sequence>
<accession>A0A9K3GM91</accession>
<evidence type="ECO:0000256" key="1">
    <source>
        <dbReference type="SAM" id="MobiDB-lite"/>
    </source>
</evidence>
<dbReference type="Proteomes" id="UP000265618">
    <property type="component" value="Unassembled WGS sequence"/>
</dbReference>
<gene>
    <name evidence="2" type="ORF">KIPB_010282</name>
</gene>
<feature type="compositionally biased region" description="Low complexity" evidence="1">
    <location>
        <begin position="117"/>
        <end position="129"/>
    </location>
</feature>
<comment type="caution">
    <text evidence="2">The sequence shown here is derived from an EMBL/GenBank/DDBJ whole genome shotgun (WGS) entry which is preliminary data.</text>
</comment>
<protein>
    <submittedName>
        <fullName evidence="2">Uncharacterized protein</fullName>
    </submittedName>
</protein>
<reference evidence="2 3" key="1">
    <citation type="journal article" date="2018" name="PLoS ONE">
        <title>The draft genome of Kipferlia bialata reveals reductive genome evolution in fornicate parasites.</title>
        <authorList>
            <person name="Tanifuji G."/>
            <person name="Takabayashi S."/>
            <person name="Kume K."/>
            <person name="Takagi M."/>
            <person name="Nakayama T."/>
            <person name="Kamikawa R."/>
            <person name="Inagaki Y."/>
            <person name="Hashimoto T."/>
        </authorList>
    </citation>
    <scope>NUCLEOTIDE SEQUENCE [LARGE SCALE GENOMIC DNA]</scope>
    <source>
        <strain evidence="2">NY0173</strain>
    </source>
</reference>
<feature type="region of interest" description="Disordered" evidence="1">
    <location>
        <begin position="75"/>
        <end position="132"/>
    </location>
</feature>
<organism evidence="2 3">
    <name type="scientific">Kipferlia bialata</name>
    <dbReference type="NCBI Taxonomy" id="797122"/>
    <lineage>
        <taxon>Eukaryota</taxon>
        <taxon>Metamonada</taxon>
        <taxon>Carpediemonas-like organisms</taxon>
        <taxon>Kipferlia</taxon>
    </lineage>
</organism>
<dbReference type="EMBL" id="BDIP01003773">
    <property type="protein sequence ID" value="GIQ88107.1"/>
    <property type="molecule type" value="Genomic_DNA"/>
</dbReference>